<gene>
    <name evidence="8 10" type="primary">mqo</name>
    <name evidence="10" type="ORF">LQ384_18605</name>
</gene>
<evidence type="ECO:0000313" key="10">
    <source>
        <dbReference type="EMBL" id="MCD2113126.1"/>
    </source>
</evidence>
<dbReference type="NCBIfam" id="NF003611">
    <property type="entry name" value="PRK05257.3-2"/>
    <property type="match status" value="1"/>
</dbReference>
<evidence type="ECO:0000256" key="1">
    <source>
        <dbReference type="ARBA" id="ARBA00001139"/>
    </source>
</evidence>
<organism evidence="10 11">
    <name type="scientific">Rhodococcus rhodochrous</name>
    <dbReference type="NCBI Taxonomy" id="1829"/>
    <lineage>
        <taxon>Bacteria</taxon>
        <taxon>Bacillati</taxon>
        <taxon>Actinomycetota</taxon>
        <taxon>Actinomycetes</taxon>
        <taxon>Mycobacteriales</taxon>
        <taxon>Nocardiaceae</taxon>
        <taxon>Rhodococcus</taxon>
    </lineage>
</organism>
<dbReference type="Pfam" id="PF06039">
    <property type="entry name" value="Mqo"/>
    <property type="match status" value="1"/>
</dbReference>
<comment type="pathway">
    <text evidence="3 8">Carbohydrate metabolism; tricarboxylic acid cycle; oxaloacetate from (S)-malate (quinone route): step 1/1.</text>
</comment>
<evidence type="ECO:0000256" key="8">
    <source>
        <dbReference type="HAMAP-Rule" id="MF_00212"/>
    </source>
</evidence>
<dbReference type="NCBIfam" id="NF003606">
    <property type="entry name" value="PRK05257.2-1"/>
    <property type="match status" value="1"/>
</dbReference>
<dbReference type="GO" id="GO:0047545">
    <property type="term" value="F:(S)-2-hydroxyglutarate dehydrogenase activity"/>
    <property type="evidence" value="ECO:0007669"/>
    <property type="project" value="TreeGrafter"/>
</dbReference>
<dbReference type="HAMAP" id="MF_00212">
    <property type="entry name" value="MQO"/>
    <property type="match status" value="1"/>
</dbReference>
<dbReference type="InterPro" id="IPR036188">
    <property type="entry name" value="FAD/NAD-bd_sf"/>
</dbReference>
<evidence type="ECO:0000256" key="6">
    <source>
        <dbReference type="ARBA" id="ARBA00022827"/>
    </source>
</evidence>
<evidence type="ECO:0000256" key="9">
    <source>
        <dbReference type="SAM" id="MobiDB-lite"/>
    </source>
</evidence>
<evidence type="ECO:0000256" key="2">
    <source>
        <dbReference type="ARBA" id="ARBA00001974"/>
    </source>
</evidence>
<dbReference type="InterPro" id="IPR006231">
    <property type="entry name" value="MQO"/>
</dbReference>
<proteinExistence type="inferred from homology"/>
<dbReference type="PANTHER" id="PTHR43104">
    <property type="entry name" value="L-2-HYDROXYGLUTARATE DEHYDROGENASE, MITOCHONDRIAL"/>
    <property type="match status" value="1"/>
</dbReference>
<dbReference type="Gene3D" id="3.30.9.10">
    <property type="entry name" value="D-Amino Acid Oxidase, subunit A, domain 2"/>
    <property type="match status" value="1"/>
</dbReference>
<dbReference type="AlphaFoldDB" id="A0AAW4XJN9"/>
<name>A0AAW4XJN9_RHORH</name>
<comment type="cofactor">
    <cofactor evidence="2 8">
        <name>FAD</name>
        <dbReference type="ChEBI" id="CHEBI:57692"/>
    </cofactor>
</comment>
<comment type="catalytic activity">
    <reaction evidence="1 8">
        <text>(S)-malate + a quinone = a quinol + oxaloacetate</text>
        <dbReference type="Rhea" id="RHEA:46012"/>
        <dbReference type="ChEBI" id="CHEBI:15589"/>
        <dbReference type="ChEBI" id="CHEBI:16452"/>
        <dbReference type="ChEBI" id="CHEBI:24646"/>
        <dbReference type="ChEBI" id="CHEBI:132124"/>
        <dbReference type="EC" id="1.1.5.4"/>
    </reaction>
</comment>
<evidence type="ECO:0000256" key="3">
    <source>
        <dbReference type="ARBA" id="ARBA00005012"/>
    </source>
</evidence>
<dbReference type="Proteomes" id="UP001198630">
    <property type="component" value="Unassembled WGS sequence"/>
</dbReference>
<dbReference type="PANTHER" id="PTHR43104:SF2">
    <property type="entry name" value="L-2-HYDROXYGLUTARATE DEHYDROGENASE, MITOCHONDRIAL"/>
    <property type="match status" value="1"/>
</dbReference>
<dbReference type="SUPFAM" id="SSF51905">
    <property type="entry name" value="FAD/NAD(P)-binding domain"/>
    <property type="match status" value="1"/>
</dbReference>
<sequence length="501" mass="55097">MMVNRKHSADGPQHDDHEYDAVLIGGGIMSATLGALLTRLEPDRSVLVLERLDEVAAESSAPWNNAGTGHAGLCELNYMPDPTDSTRAEEIGRQFRISRQFWESLDEPDETTFVNATSHMNVVFGERDVNYLRRRHATLQRSPLFSAMEYSEDPDTIARWAPLVMTGRSGSEPIAATRYEAGTDVDFGALTHRLLVDARDRGAEIRTGHEVTRLRRAADGRWTVSGRTRTGRFSVRSRFVFVGAGGYALKLLQKARIPEVRGFAVFPIGAQFLRTGDPDVVSQHAAKVYSQADVGAPPMSVPHLDKRIVDGCEWLMFGPYATFSTRLLEHGRLTDLFTTLRLHNIAPLVAVGLQNLSLVRYLVGQLLASPTRKFRQLQRFCPEARESDWELIDAGQRAQLVKPDRRRIGVLAFGTEVVASADGSIAGLLGASPGASIAPSAMVELLSTCFPDDAARWRPVLERMMPDLSRMTEMTSRAEPGPACTTAAARNGSARKDPNSS</sequence>
<comment type="caution">
    <text evidence="10">The sequence shown here is derived from an EMBL/GenBank/DDBJ whole genome shotgun (WGS) entry which is preliminary data.</text>
</comment>
<dbReference type="RefSeq" id="WP_120282578.1">
    <property type="nucleotide sequence ID" value="NZ_CP027557.1"/>
</dbReference>
<dbReference type="GO" id="GO:0008924">
    <property type="term" value="F:L-malate dehydrogenase (quinone) activity"/>
    <property type="evidence" value="ECO:0007669"/>
    <property type="project" value="UniProtKB-UniRule"/>
</dbReference>
<dbReference type="GO" id="GO:0006099">
    <property type="term" value="P:tricarboxylic acid cycle"/>
    <property type="evidence" value="ECO:0007669"/>
    <property type="project" value="UniProtKB-UniRule"/>
</dbReference>
<comment type="similarity">
    <text evidence="8">Belongs to the MQO family.</text>
</comment>
<feature type="region of interest" description="Disordered" evidence="9">
    <location>
        <begin position="474"/>
        <end position="501"/>
    </location>
</feature>
<dbReference type="Gene3D" id="3.50.50.60">
    <property type="entry name" value="FAD/NAD(P)-binding domain"/>
    <property type="match status" value="1"/>
</dbReference>
<reference evidence="10" key="1">
    <citation type="submission" date="2021-11" db="EMBL/GenBank/DDBJ databases">
        <title>Development of a sustainable strategy for remediation of hydrocarbon-contaminated territories based on the waste exchange concept.</title>
        <authorList>
            <person name="Elkin A."/>
        </authorList>
    </citation>
    <scope>NUCLEOTIDE SEQUENCE</scope>
    <source>
        <strain evidence="10">IEGM 757</strain>
    </source>
</reference>
<keyword evidence="7 8" id="KW-0560">Oxidoreductase</keyword>
<accession>A0AAW4XJN9</accession>
<evidence type="ECO:0000313" key="11">
    <source>
        <dbReference type="Proteomes" id="UP001198630"/>
    </source>
</evidence>
<evidence type="ECO:0000256" key="5">
    <source>
        <dbReference type="ARBA" id="ARBA00022630"/>
    </source>
</evidence>
<evidence type="ECO:0000256" key="7">
    <source>
        <dbReference type="ARBA" id="ARBA00023002"/>
    </source>
</evidence>
<keyword evidence="5 8" id="KW-0285">Flavoprotein</keyword>
<dbReference type="EC" id="1.1.5.4" evidence="8"/>
<keyword evidence="6 8" id="KW-0274">FAD</keyword>
<evidence type="ECO:0000256" key="4">
    <source>
        <dbReference type="ARBA" id="ARBA00022532"/>
    </source>
</evidence>
<protein>
    <recommendedName>
        <fullName evidence="8">Probable malate:quinone oxidoreductase</fullName>
        <ecNumber evidence="8">1.1.5.4</ecNumber>
    </recommendedName>
    <alternativeName>
        <fullName evidence="8">MQO</fullName>
    </alternativeName>
    <alternativeName>
        <fullName evidence="8">Malate dehydrogenase [quinone]</fullName>
    </alternativeName>
</protein>
<dbReference type="NCBIfam" id="TIGR01320">
    <property type="entry name" value="mal_quin_oxido"/>
    <property type="match status" value="1"/>
</dbReference>
<keyword evidence="4 8" id="KW-0816">Tricarboxylic acid cycle</keyword>
<dbReference type="EMBL" id="JAJNCO010000010">
    <property type="protein sequence ID" value="MCD2113126.1"/>
    <property type="molecule type" value="Genomic_DNA"/>
</dbReference>